<dbReference type="InterPro" id="IPR000456">
    <property type="entry name" value="Ribosomal_bL17"/>
</dbReference>
<dbReference type="NCBIfam" id="TIGR00059">
    <property type="entry name" value="L17"/>
    <property type="match status" value="1"/>
</dbReference>
<dbReference type="PROSITE" id="PS01167">
    <property type="entry name" value="RIBOSOMAL_L17"/>
    <property type="match status" value="1"/>
</dbReference>
<comment type="similarity">
    <text evidence="1 4 5">Belongs to the bacterial ribosomal protein bL17 family.</text>
</comment>
<dbReference type="AlphaFoldDB" id="A0A212J7X3"/>
<dbReference type="GO" id="GO:0006412">
    <property type="term" value="P:translation"/>
    <property type="evidence" value="ECO:0007669"/>
    <property type="project" value="UniProtKB-UniRule"/>
</dbReference>
<dbReference type="HAMAP" id="MF_01368">
    <property type="entry name" value="Ribosomal_bL17"/>
    <property type="match status" value="1"/>
</dbReference>
<keyword evidence="3 4" id="KW-0687">Ribonucleoprotein</keyword>
<dbReference type="PANTHER" id="PTHR14413">
    <property type="entry name" value="RIBOSOMAL PROTEIN L17"/>
    <property type="match status" value="1"/>
</dbReference>
<organism evidence="7">
    <name type="scientific">uncultured Desulfovibrio sp</name>
    <dbReference type="NCBI Taxonomy" id="167968"/>
    <lineage>
        <taxon>Bacteria</taxon>
        <taxon>Pseudomonadati</taxon>
        <taxon>Thermodesulfobacteriota</taxon>
        <taxon>Desulfovibrionia</taxon>
        <taxon>Desulfovibrionales</taxon>
        <taxon>Desulfovibrionaceae</taxon>
        <taxon>Desulfovibrio</taxon>
        <taxon>environmental samples</taxon>
    </lineage>
</organism>
<dbReference type="GO" id="GO:0003735">
    <property type="term" value="F:structural constituent of ribosome"/>
    <property type="evidence" value="ECO:0007669"/>
    <property type="project" value="InterPro"/>
</dbReference>
<proteinExistence type="inferred from homology"/>
<evidence type="ECO:0000256" key="6">
    <source>
        <dbReference type="SAM" id="MobiDB-lite"/>
    </source>
</evidence>
<dbReference type="GO" id="GO:0022625">
    <property type="term" value="C:cytosolic large ribosomal subunit"/>
    <property type="evidence" value="ECO:0007669"/>
    <property type="project" value="TreeGrafter"/>
</dbReference>
<gene>
    <name evidence="4 7" type="primary">rplQ</name>
    <name evidence="7" type="ORF">KM92DES2_10678</name>
</gene>
<dbReference type="SUPFAM" id="SSF64263">
    <property type="entry name" value="Prokaryotic ribosomal protein L17"/>
    <property type="match status" value="1"/>
</dbReference>
<keyword evidence="2 4" id="KW-0689">Ribosomal protein</keyword>
<evidence type="ECO:0000313" key="7">
    <source>
        <dbReference type="EMBL" id="SBV95551.1"/>
    </source>
</evidence>
<dbReference type="InterPro" id="IPR047859">
    <property type="entry name" value="Ribosomal_bL17_CS"/>
</dbReference>
<sequence length="151" mass="16733">MRHSNSGRKLSRTPAHRKALLQNLAKALLIHGKIRTTEIKAKELRRVVEPLITLAKRNDLHARRQAYRVLNDHALVKRLFDEIGPVFAGVPGGYTRILKLAMPRKGDNAPMAIIELSRALEAAPATEAAAEEAPAKPKRTRKPKAEETAEA</sequence>
<dbReference type="PANTHER" id="PTHR14413:SF16">
    <property type="entry name" value="LARGE RIBOSOMAL SUBUNIT PROTEIN BL17M"/>
    <property type="match status" value="1"/>
</dbReference>
<name>A0A212J7X3_9BACT</name>
<reference evidence="7" key="1">
    <citation type="submission" date="2016-04" db="EMBL/GenBank/DDBJ databases">
        <authorList>
            <person name="Evans L.H."/>
            <person name="Alamgir A."/>
            <person name="Owens N."/>
            <person name="Weber N.D."/>
            <person name="Virtaneva K."/>
            <person name="Barbian K."/>
            <person name="Babar A."/>
            <person name="Rosenke K."/>
        </authorList>
    </citation>
    <scope>NUCLEOTIDE SEQUENCE</scope>
    <source>
        <strain evidence="7">92-2</strain>
    </source>
</reference>
<evidence type="ECO:0000256" key="5">
    <source>
        <dbReference type="RuleBase" id="RU000660"/>
    </source>
</evidence>
<evidence type="ECO:0000256" key="1">
    <source>
        <dbReference type="ARBA" id="ARBA00008777"/>
    </source>
</evidence>
<dbReference type="Gene3D" id="3.90.1030.10">
    <property type="entry name" value="Ribosomal protein L17"/>
    <property type="match status" value="1"/>
</dbReference>
<dbReference type="Pfam" id="PF01196">
    <property type="entry name" value="Ribosomal_L17"/>
    <property type="match status" value="1"/>
</dbReference>
<comment type="subunit">
    <text evidence="4">Part of the 50S ribosomal subunit. Contacts protein L32.</text>
</comment>
<dbReference type="InterPro" id="IPR036373">
    <property type="entry name" value="Ribosomal_bL17_sf"/>
</dbReference>
<evidence type="ECO:0000256" key="2">
    <source>
        <dbReference type="ARBA" id="ARBA00022980"/>
    </source>
</evidence>
<evidence type="ECO:0000256" key="3">
    <source>
        <dbReference type="ARBA" id="ARBA00023274"/>
    </source>
</evidence>
<feature type="region of interest" description="Disordered" evidence="6">
    <location>
        <begin position="125"/>
        <end position="151"/>
    </location>
</feature>
<dbReference type="RefSeq" id="WP_192113617.1">
    <property type="nucleotide sequence ID" value="NZ_CABUEN010000005.1"/>
</dbReference>
<dbReference type="EMBL" id="FLUP01000001">
    <property type="protein sequence ID" value="SBV95551.1"/>
    <property type="molecule type" value="Genomic_DNA"/>
</dbReference>
<evidence type="ECO:0000256" key="4">
    <source>
        <dbReference type="HAMAP-Rule" id="MF_01368"/>
    </source>
</evidence>
<accession>A0A212J7X3</accession>
<protein>
    <recommendedName>
        <fullName evidence="4">Large ribosomal subunit protein bL17</fullName>
    </recommendedName>
</protein>
<dbReference type="FunFam" id="3.90.1030.10:FF:000001">
    <property type="entry name" value="50S ribosomal protein L17"/>
    <property type="match status" value="1"/>
</dbReference>